<proteinExistence type="predicted"/>
<sequence>MEDREPTKKRASLVILTLNKGDAPYNFGPENVAVTAKGQSFAVLTYDQLVREERKRANWRRIAGAFAAGSNSAAASNAGNSHGTFSAYGNDGSSAYGSYNSYDAGKAQAAQSQANRDNQVMMQNIRRNEQAALAALDSNMQTSTVDPGQSFGGHVSVELPKELRKVKEPTPALIVVTIGSEVHQFQTMIVPAR</sequence>
<reference evidence="1" key="2">
    <citation type="journal article" date="2019" name="IMA Fungus">
        <title>Genome sequencing and comparison of five Tilletia species to identify candidate genes for the detection of regulated species infecting wheat.</title>
        <authorList>
            <person name="Nguyen H.D.T."/>
            <person name="Sultana T."/>
            <person name="Kesanakurti P."/>
            <person name="Hambleton S."/>
        </authorList>
    </citation>
    <scope>NUCLEOTIDE SEQUENCE</scope>
    <source>
        <strain evidence="1">DAOMC 238032</strain>
    </source>
</reference>
<organism evidence="1 2">
    <name type="scientific">Tilletia caries</name>
    <name type="common">wheat bunt fungus</name>
    <dbReference type="NCBI Taxonomy" id="13290"/>
    <lineage>
        <taxon>Eukaryota</taxon>
        <taxon>Fungi</taxon>
        <taxon>Dikarya</taxon>
        <taxon>Basidiomycota</taxon>
        <taxon>Ustilaginomycotina</taxon>
        <taxon>Exobasidiomycetes</taxon>
        <taxon>Tilletiales</taxon>
        <taxon>Tilletiaceae</taxon>
        <taxon>Tilletia</taxon>
    </lineage>
</organism>
<dbReference type="EMBL" id="LWDD02004625">
    <property type="protein sequence ID" value="KAE8234970.1"/>
    <property type="molecule type" value="Genomic_DNA"/>
</dbReference>
<protein>
    <submittedName>
        <fullName evidence="1">Uncharacterized protein</fullName>
    </submittedName>
</protein>
<gene>
    <name evidence="1" type="ORF">A4X03_0g9964</name>
</gene>
<dbReference type="Proteomes" id="UP000077671">
    <property type="component" value="Unassembled WGS sequence"/>
</dbReference>
<accession>A0A8T8S8C2</accession>
<comment type="caution">
    <text evidence="1">The sequence shown here is derived from an EMBL/GenBank/DDBJ whole genome shotgun (WGS) entry which is preliminary data.</text>
</comment>
<dbReference type="AlphaFoldDB" id="A0A8T8S8C2"/>
<name>A0A8T8S8C2_9BASI</name>
<evidence type="ECO:0000313" key="2">
    <source>
        <dbReference type="Proteomes" id="UP000077671"/>
    </source>
</evidence>
<evidence type="ECO:0000313" key="1">
    <source>
        <dbReference type="EMBL" id="KAE8234970.1"/>
    </source>
</evidence>
<reference evidence="1" key="1">
    <citation type="submission" date="2016-04" db="EMBL/GenBank/DDBJ databases">
        <authorList>
            <person name="Nguyen H.D."/>
            <person name="Kesanakurti P."/>
            <person name="Cullis J."/>
            <person name="Levesque C.A."/>
            <person name="Hambleton S."/>
        </authorList>
    </citation>
    <scope>NUCLEOTIDE SEQUENCE</scope>
    <source>
        <strain evidence="1">DAOMC 238032</strain>
    </source>
</reference>